<keyword evidence="1 4" id="KW-0808">Transferase</keyword>
<organism evidence="4 5">
    <name type="scientific">Frigidibacter albus</name>
    <dbReference type="NCBI Taxonomy" id="1465486"/>
    <lineage>
        <taxon>Bacteria</taxon>
        <taxon>Pseudomonadati</taxon>
        <taxon>Pseudomonadota</taxon>
        <taxon>Alphaproteobacteria</taxon>
        <taxon>Rhodobacterales</taxon>
        <taxon>Paracoccaceae</taxon>
        <taxon>Frigidibacter</taxon>
    </lineage>
</organism>
<feature type="domain" description="N-acetyltransferase" evidence="3">
    <location>
        <begin position="4"/>
        <end position="194"/>
    </location>
</feature>
<keyword evidence="2" id="KW-0012">Acyltransferase</keyword>
<gene>
    <name evidence="4" type="ORF">GS660_01860</name>
</gene>
<dbReference type="GO" id="GO:0016747">
    <property type="term" value="F:acyltransferase activity, transferring groups other than amino-acyl groups"/>
    <property type="evidence" value="ECO:0007669"/>
    <property type="project" value="InterPro"/>
</dbReference>
<reference evidence="4 5" key="1">
    <citation type="submission" date="2020-01" db="EMBL/GenBank/DDBJ databases">
        <title>Frigidibacter albus SP32T (=CGMCC 1.13995T).</title>
        <authorList>
            <person name="Liao X."/>
        </authorList>
    </citation>
    <scope>NUCLEOTIDE SEQUENCE [LARGE SCALE GENOMIC DNA]</scope>
    <source>
        <strain evidence="4 5">SP32</strain>
    </source>
</reference>
<sequence>MTYSVCHGFDPARRAEAAALYWQAFGGKLGRVMGPEARALAYVAQVMRPDHAFAALDADGTVIGIAGFRSPYGSFVGGGPADLRGAYGRAGGTLRAGLLALLTRDVDNDRFLVDGICVRADRRGQGIGRALLDALCSEGRARGYGQMRLDVVGENIRARALYERAGFAAAGLSHSRITGVLFGFQTVTMMVRPL</sequence>
<dbReference type="SUPFAM" id="SSF55729">
    <property type="entry name" value="Acyl-CoA N-acyltransferases (Nat)"/>
    <property type="match status" value="1"/>
</dbReference>
<dbReference type="InterPro" id="IPR016181">
    <property type="entry name" value="Acyl_CoA_acyltransferase"/>
</dbReference>
<evidence type="ECO:0000256" key="2">
    <source>
        <dbReference type="ARBA" id="ARBA00023315"/>
    </source>
</evidence>
<accession>A0A6L8VF22</accession>
<dbReference type="AlphaFoldDB" id="A0A6L8VF22"/>
<evidence type="ECO:0000313" key="5">
    <source>
        <dbReference type="Proteomes" id="UP000477083"/>
    </source>
</evidence>
<dbReference type="Pfam" id="PF00583">
    <property type="entry name" value="Acetyltransf_1"/>
    <property type="match status" value="1"/>
</dbReference>
<dbReference type="RefSeq" id="WP_161342805.1">
    <property type="nucleotide sequence ID" value="NZ_BMGW01000001.1"/>
</dbReference>
<dbReference type="Proteomes" id="UP000477083">
    <property type="component" value="Unassembled WGS sequence"/>
</dbReference>
<comment type="caution">
    <text evidence="4">The sequence shown here is derived from an EMBL/GenBank/DDBJ whole genome shotgun (WGS) entry which is preliminary data.</text>
</comment>
<dbReference type="PANTHER" id="PTHR43420:SF44">
    <property type="entry name" value="ACETYLTRANSFERASE YPEA"/>
    <property type="match status" value="1"/>
</dbReference>
<dbReference type="OrthoDB" id="273614at2"/>
<dbReference type="InterPro" id="IPR050680">
    <property type="entry name" value="YpeA/RimI_acetyltransf"/>
</dbReference>
<proteinExistence type="predicted"/>
<dbReference type="PANTHER" id="PTHR43420">
    <property type="entry name" value="ACETYLTRANSFERASE"/>
    <property type="match status" value="1"/>
</dbReference>
<protein>
    <submittedName>
        <fullName evidence="4">GNAT family N-acetyltransferase</fullName>
    </submittedName>
</protein>
<dbReference type="PROSITE" id="PS51186">
    <property type="entry name" value="GNAT"/>
    <property type="match status" value="1"/>
</dbReference>
<dbReference type="Gene3D" id="3.40.630.30">
    <property type="match status" value="1"/>
</dbReference>
<keyword evidence="5" id="KW-1185">Reference proteome</keyword>
<evidence type="ECO:0000256" key="1">
    <source>
        <dbReference type="ARBA" id="ARBA00022679"/>
    </source>
</evidence>
<evidence type="ECO:0000313" key="4">
    <source>
        <dbReference type="EMBL" id="MZQ87840.1"/>
    </source>
</evidence>
<name>A0A6L8VF22_9RHOB</name>
<evidence type="ECO:0000259" key="3">
    <source>
        <dbReference type="PROSITE" id="PS51186"/>
    </source>
</evidence>
<dbReference type="CDD" id="cd04301">
    <property type="entry name" value="NAT_SF"/>
    <property type="match status" value="1"/>
</dbReference>
<dbReference type="InterPro" id="IPR000182">
    <property type="entry name" value="GNAT_dom"/>
</dbReference>
<dbReference type="EMBL" id="WWNR01000001">
    <property type="protein sequence ID" value="MZQ87840.1"/>
    <property type="molecule type" value="Genomic_DNA"/>
</dbReference>